<feature type="compositionally biased region" description="Basic residues" evidence="1">
    <location>
        <begin position="42"/>
        <end position="62"/>
    </location>
</feature>
<comment type="caution">
    <text evidence="3">The sequence shown here is derived from an EMBL/GenBank/DDBJ whole genome shotgun (WGS) entry which is preliminary data.</text>
</comment>
<evidence type="ECO:0000256" key="2">
    <source>
        <dbReference type="SAM" id="Phobius"/>
    </source>
</evidence>
<proteinExistence type="predicted"/>
<sequence>MGGIHAGEITASAILAGTVSGLRRSEALFSIIRPASMSKAAKSSRRNKRAGSARPQSARRPRAGAAGPASRRGDEESKRRLWERKQAELEARWVAAQAKQSSEEAARRRTMKIARRVTGIGALAVLLCVLALYYTYGGTGAAGLS</sequence>
<evidence type="ECO:0000256" key="1">
    <source>
        <dbReference type="SAM" id="MobiDB-lite"/>
    </source>
</evidence>
<keyword evidence="2" id="KW-0472">Membrane</keyword>
<protein>
    <submittedName>
        <fullName evidence="3">Uncharacterized protein</fullName>
    </submittedName>
</protein>
<organism evidence="3 4">
    <name type="scientific">Noviherbaspirillum aridicola</name>
    <dbReference type="NCBI Taxonomy" id="2849687"/>
    <lineage>
        <taxon>Bacteria</taxon>
        <taxon>Pseudomonadati</taxon>
        <taxon>Pseudomonadota</taxon>
        <taxon>Betaproteobacteria</taxon>
        <taxon>Burkholderiales</taxon>
        <taxon>Oxalobacteraceae</taxon>
        <taxon>Noviherbaspirillum</taxon>
    </lineage>
</organism>
<feature type="region of interest" description="Disordered" evidence="1">
    <location>
        <begin position="36"/>
        <end position="82"/>
    </location>
</feature>
<dbReference type="EMBL" id="BPMK01000016">
    <property type="protein sequence ID" value="GIZ53350.1"/>
    <property type="molecule type" value="Genomic_DNA"/>
</dbReference>
<name>A0ABQ4Q991_9BURK</name>
<keyword evidence="2" id="KW-0812">Transmembrane</keyword>
<feature type="transmembrane region" description="Helical" evidence="2">
    <location>
        <begin position="117"/>
        <end position="136"/>
    </location>
</feature>
<dbReference type="RefSeq" id="WP_220809768.1">
    <property type="nucleotide sequence ID" value="NZ_BPMK01000016.1"/>
</dbReference>
<evidence type="ECO:0000313" key="4">
    <source>
        <dbReference type="Proteomes" id="UP000887222"/>
    </source>
</evidence>
<dbReference type="Proteomes" id="UP000887222">
    <property type="component" value="Unassembled WGS sequence"/>
</dbReference>
<keyword evidence="4" id="KW-1185">Reference proteome</keyword>
<evidence type="ECO:0000313" key="3">
    <source>
        <dbReference type="EMBL" id="GIZ53350.1"/>
    </source>
</evidence>
<gene>
    <name evidence="3" type="ORF">NCCP691_33640</name>
</gene>
<feature type="compositionally biased region" description="Basic and acidic residues" evidence="1">
    <location>
        <begin position="71"/>
        <end position="82"/>
    </location>
</feature>
<accession>A0ABQ4Q991</accession>
<keyword evidence="2" id="KW-1133">Transmembrane helix</keyword>
<reference evidence="3 4" key="1">
    <citation type="journal article" date="2022" name="Int. J. Syst. Evol. Microbiol.">
        <title>Noviherbaspirillum aridicola sp. nov., isolated from an arid soil in Pakistan.</title>
        <authorList>
            <person name="Khan I.U."/>
            <person name="Saqib M."/>
            <person name="Amin A."/>
            <person name="Hussain F."/>
            <person name="Li L."/>
            <person name="Liu Y.H."/>
            <person name="Fang B.Z."/>
            <person name="Ahmed I."/>
            <person name="Li W.J."/>
        </authorList>
    </citation>
    <scope>NUCLEOTIDE SEQUENCE [LARGE SCALE GENOMIC DNA]</scope>
    <source>
        <strain evidence="3 4">NCCP-691</strain>
    </source>
</reference>